<proteinExistence type="predicted"/>
<accession>A0A917C3W9</accession>
<gene>
    <name evidence="1" type="ORF">GCM10011332_22270</name>
</gene>
<evidence type="ECO:0008006" key="3">
    <source>
        <dbReference type="Google" id="ProtNLM"/>
    </source>
</evidence>
<reference evidence="1" key="1">
    <citation type="journal article" date="2014" name="Int. J. Syst. Evol. Microbiol.">
        <title>Complete genome sequence of Corynebacterium casei LMG S-19264T (=DSM 44701T), isolated from a smear-ripened cheese.</title>
        <authorList>
            <consortium name="US DOE Joint Genome Institute (JGI-PGF)"/>
            <person name="Walter F."/>
            <person name="Albersmeier A."/>
            <person name="Kalinowski J."/>
            <person name="Ruckert C."/>
        </authorList>
    </citation>
    <scope>NUCLEOTIDE SEQUENCE</scope>
    <source>
        <strain evidence="1">CGMCC 1.15254</strain>
    </source>
</reference>
<dbReference type="EMBL" id="BMHV01000015">
    <property type="protein sequence ID" value="GGF67701.1"/>
    <property type="molecule type" value="Genomic_DNA"/>
</dbReference>
<comment type="caution">
    <text evidence="1">The sequence shown here is derived from an EMBL/GenBank/DDBJ whole genome shotgun (WGS) entry which is preliminary data.</text>
</comment>
<dbReference type="PROSITE" id="PS51257">
    <property type="entry name" value="PROKAR_LIPOPROTEIN"/>
    <property type="match status" value="1"/>
</dbReference>
<dbReference type="AlphaFoldDB" id="A0A917C3W9"/>
<keyword evidence="2" id="KW-1185">Reference proteome</keyword>
<dbReference type="Proteomes" id="UP000632498">
    <property type="component" value="Unassembled WGS sequence"/>
</dbReference>
<dbReference type="RefSeq" id="WP_188665015.1">
    <property type="nucleotide sequence ID" value="NZ_BMHV01000015.1"/>
</dbReference>
<organism evidence="1 2">
    <name type="scientific">Terasakiella brassicae</name>
    <dbReference type="NCBI Taxonomy" id="1634917"/>
    <lineage>
        <taxon>Bacteria</taxon>
        <taxon>Pseudomonadati</taxon>
        <taxon>Pseudomonadota</taxon>
        <taxon>Alphaproteobacteria</taxon>
        <taxon>Rhodospirillales</taxon>
        <taxon>Terasakiellaceae</taxon>
        <taxon>Terasakiella</taxon>
    </lineage>
</organism>
<sequence>MIDQTMKCTTVFKLIPKAKIAFPLAALFLLSACSELLVTDALSTITTDKTLGDHVISYVSKKDCSTIRSEQGMTYCKEDDPSLKKDPKRYCYHELGKVTCYEQADLNSVRRDIEDKKEPVPSIK</sequence>
<evidence type="ECO:0000313" key="2">
    <source>
        <dbReference type="Proteomes" id="UP000632498"/>
    </source>
</evidence>
<reference evidence="1" key="2">
    <citation type="submission" date="2020-09" db="EMBL/GenBank/DDBJ databases">
        <authorList>
            <person name="Sun Q."/>
            <person name="Zhou Y."/>
        </authorList>
    </citation>
    <scope>NUCLEOTIDE SEQUENCE</scope>
    <source>
        <strain evidence="1">CGMCC 1.15254</strain>
    </source>
</reference>
<evidence type="ECO:0000313" key="1">
    <source>
        <dbReference type="EMBL" id="GGF67701.1"/>
    </source>
</evidence>
<protein>
    <recommendedName>
        <fullName evidence="3">Lipoprotein</fullName>
    </recommendedName>
</protein>
<name>A0A917C3W9_9PROT</name>